<gene>
    <name evidence="2" type="ORF">GRX03_03580</name>
</gene>
<keyword evidence="1" id="KW-1133">Transmembrane helix</keyword>
<evidence type="ECO:0000313" key="3">
    <source>
        <dbReference type="Proteomes" id="UP000466535"/>
    </source>
</evidence>
<evidence type="ECO:0000256" key="1">
    <source>
        <dbReference type="SAM" id="Phobius"/>
    </source>
</evidence>
<keyword evidence="3" id="KW-1185">Reference proteome</keyword>
<dbReference type="Proteomes" id="UP000466535">
    <property type="component" value="Unassembled WGS sequence"/>
</dbReference>
<organism evidence="2 3">
    <name type="scientific">Halovenus carboxidivorans</name>
    <dbReference type="NCBI Taxonomy" id="2692199"/>
    <lineage>
        <taxon>Archaea</taxon>
        <taxon>Methanobacteriati</taxon>
        <taxon>Methanobacteriota</taxon>
        <taxon>Stenosarchaea group</taxon>
        <taxon>Halobacteria</taxon>
        <taxon>Halobacteriales</taxon>
        <taxon>Haloarculaceae</taxon>
        <taxon>Halovenus</taxon>
    </lineage>
</organism>
<accession>A0A6B0TBW1</accession>
<evidence type="ECO:0000313" key="2">
    <source>
        <dbReference type="EMBL" id="MXR50689.1"/>
    </source>
</evidence>
<proteinExistence type="predicted"/>
<keyword evidence="1" id="KW-0472">Membrane</keyword>
<dbReference type="RefSeq" id="WP_159762793.1">
    <property type="nucleotide sequence ID" value="NZ_WUUT01000001.1"/>
</dbReference>
<dbReference type="Pfam" id="PF26515">
    <property type="entry name" value="Ig_halo_2"/>
    <property type="match status" value="1"/>
</dbReference>
<dbReference type="AlphaFoldDB" id="A0A6B0TBW1"/>
<comment type="caution">
    <text evidence="2">The sequence shown here is derived from an EMBL/GenBank/DDBJ whole genome shotgun (WGS) entry which is preliminary data.</text>
</comment>
<name>A0A6B0TBW1_9EURY</name>
<sequence>MGDPSRLALLCGSALILVLIAVVSLSFVANDGDLLNESAEIEVDNQDDTGYTISVYYSHGGSVADVSYTGIVDNRTQQYESTPDVPVGGNVTHIEPTNADLLETVRVGAKQSTVTKFGDWEKSGTFVYVIESSNSSVVHVDATHCGSGTPEYYFEADASGYSLSSWTCNDGLF</sequence>
<reference evidence="2 3" key="1">
    <citation type="submission" date="2019-12" db="EMBL/GenBank/DDBJ databases">
        <title>Isolation and characterization of three novel carbon monoxide-oxidizing members of Halobacteria from salione crusts and soils.</title>
        <authorList>
            <person name="Myers M.R."/>
            <person name="King G.M."/>
        </authorList>
    </citation>
    <scope>NUCLEOTIDE SEQUENCE [LARGE SCALE GENOMIC DNA]</scope>
    <source>
        <strain evidence="2 3">WSH3</strain>
    </source>
</reference>
<dbReference type="InterPro" id="IPR058994">
    <property type="entry name" value="Ig-containing_halobact"/>
</dbReference>
<protein>
    <submittedName>
        <fullName evidence="2">Uncharacterized protein</fullName>
    </submittedName>
</protein>
<feature type="transmembrane region" description="Helical" evidence="1">
    <location>
        <begin position="7"/>
        <end position="29"/>
    </location>
</feature>
<dbReference type="EMBL" id="WUUT01000001">
    <property type="protein sequence ID" value="MXR50689.1"/>
    <property type="molecule type" value="Genomic_DNA"/>
</dbReference>
<keyword evidence="1" id="KW-0812">Transmembrane</keyword>